<gene>
    <name evidence="1" type="ORF">U9M73_17685</name>
</gene>
<name>A0ABU5PPD8_9BACL</name>
<reference evidence="1 2" key="1">
    <citation type="submission" date="2023-12" db="EMBL/GenBank/DDBJ databases">
        <title>Whole genome sequencing of Paenibacillus phoenicis isolated from the Phoenix Mars Lander spacecraft assembly facility.</title>
        <authorList>
            <person name="Garcia A."/>
            <person name="Venkateswaran K."/>
        </authorList>
    </citation>
    <scope>NUCLEOTIDE SEQUENCE [LARGE SCALE GENOMIC DNA]</scope>
    <source>
        <strain evidence="1 2">3PO2SA</strain>
    </source>
</reference>
<organism evidence="1 2">
    <name type="scientific">Paenibacillus phoenicis</name>
    <dbReference type="NCBI Taxonomy" id="554117"/>
    <lineage>
        <taxon>Bacteria</taxon>
        <taxon>Bacillati</taxon>
        <taxon>Bacillota</taxon>
        <taxon>Bacilli</taxon>
        <taxon>Bacillales</taxon>
        <taxon>Paenibacillaceae</taxon>
        <taxon>Paenibacillus</taxon>
    </lineage>
</organism>
<proteinExistence type="predicted"/>
<accession>A0ABU5PPD8</accession>
<dbReference type="EMBL" id="JAYERP010000001">
    <property type="protein sequence ID" value="MEA3571780.1"/>
    <property type="molecule type" value="Genomic_DNA"/>
</dbReference>
<sequence length="67" mass="7510">MGRRCALNPYLPAANRWDRHSGDYRRVAPNARRIYPVGSAPTVPAGYVNSCGKHRDYRKRAAGENPV</sequence>
<protein>
    <submittedName>
        <fullName evidence="1">Uncharacterized protein</fullName>
    </submittedName>
</protein>
<evidence type="ECO:0000313" key="1">
    <source>
        <dbReference type="EMBL" id="MEA3571780.1"/>
    </source>
</evidence>
<comment type="caution">
    <text evidence="1">The sequence shown here is derived from an EMBL/GenBank/DDBJ whole genome shotgun (WGS) entry which is preliminary data.</text>
</comment>
<dbReference type="Proteomes" id="UP001292216">
    <property type="component" value="Unassembled WGS sequence"/>
</dbReference>
<dbReference type="RefSeq" id="WP_323078342.1">
    <property type="nucleotide sequence ID" value="NZ_CBCSKM010000009.1"/>
</dbReference>
<keyword evidence="2" id="KW-1185">Reference proteome</keyword>
<evidence type="ECO:0000313" key="2">
    <source>
        <dbReference type="Proteomes" id="UP001292216"/>
    </source>
</evidence>